<accession>A0A3S9UW95</accession>
<sequence>MKTMNLSEKINIEQQAVAKRLSELREQQKQDNKIMDTLKQQYIEAITSTTGNEIDSINDQIKEVAERIQRRKDIIEALSDHNNPVIQSMITEEIEGQLERLNDIESKTKSLYKALERQRTEMMKGLAALEELNKKNKSIQSYVSTWSNRLNDTNKEKLGLKGITRAGIDVFDFINKLLIERVHVYK</sequence>
<dbReference type="EMBL" id="CP034346">
    <property type="protein sequence ID" value="AZS14573.1"/>
    <property type="molecule type" value="Genomic_DNA"/>
</dbReference>
<reference evidence="3" key="1">
    <citation type="submission" date="2018-12" db="EMBL/GenBank/DDBJ databases">
        <title>Complete genome sequence of Paenibacillus sp. MBLB1234.</title>
        <authorList>
            <person name="Nam Y.-D."/>
            <person name="Kang J."/>
            <person name="Chung W.-H."/>
            <person name="Park Y.S."/>
        </authorList>
    </citation>
    <scope>NUCLEOTIDE SEQUENCE [LARGE SCALE GENOMIC DNA]</scope>
    <source>
        <strain evidence="3">MBLB1234</strain>
    </source>
</reference>
<proteinExistence type="predicted"/>
<keyword evidence="3" id="KW-1185">Reference proteome</keyword>
<evidence type="ECO:0000256" key="1">
    <source>
        <dbReference type="SAM" id="Coils"/>
    </source>
</evidence>
<protein>
    <submittedName>
        <fullName evidence="2">Uncharacterized protein</fullName>
    </submittedName>
</protein>
<evidence type="ECO:0000313" key="2">
    <source>
        <dbReference type="EMBL" id="AZS14573.1"/>
    </source>
</evidence>
<evidence type="ECO:0000313" key="3">
    <source>
        <dbReference type="Proteomes" id="UP000270678"/>
    </source>
</evidence>
<dbReference type="RefSeq" id="WP_126997366.1">
    <property type="nucleotide sequence ID" value="NZ_CP034346.1"/>
</dbReference>
<feature type="coiled-coil region" evidence="1">
    <location>
        <begin position="98"/>
        <end position="135"/>
    </location>
</feature>
<name>A0A3S9UW95_9BACL</name>
<keyword evidence="1" id="KW-0175">Coiled coil</keyword>
<gene>
    <name evidence="2" type="ORF">EI981_08990</name>
</gene>
<dbReference type="KEGG" id="plut:EI981_08990"/>
<organism evidence="2 3">
    <name type="scientific">Paenibacillus lutimineralis</name>
    <dbReference type="NCBI Taxonomy" id="2707005"/>
    <lineage>
        <taxon>Bacteria</taxon>
        <taxon>Bacillati</taxon>
        <taxon>Bacillota</taxon>
        <taxon>Bacilli</taxon>
        <taxon>Bacillales</taxon>
        <taxon>Paenibacillaceae</taxon>
        <taxon>Paenibacillus</taxon>
    </lineage>
</organism>
<dbReference type="AlphaFoldDB" id="A0A3S9UW95"/>
<dbReference type="Proteomes" id="UP000270678">
    <property type="component" value="Chromosome"/>
</dbReference>